<keyword evidence="1 3" id="KW-0808">Transferase</keyword>
<evidence type="ECO:0000256" key="2">
    <source>
        <dbReference type="ARBA" id="ARBA00022741"/>
    </source>
</evidence>
<evidence type="ECO:0000256" key="3">
    <source>
        <dbReference type="HAMAP-Rule" id="MF_00957"/>
    </source>
</evidence>
<feature type="active site" evidence="3">
    <location>
        <position position="79"/>
    </location>
</feature>
<dbReference type="InterPro" id="IPR052191">
    <property type="entry name" value="tRNA_ntf/polyA_polymerase_I"/>
</dbReference>
<gene>
    <name evidence="3 7" type="primary">pcnB</name>
    <name evidence="7" type="ORF">C834K_0814</name>
</gene>
<dbReference type="GO" id="GO:1990817">
    <property type="term" value="F:poly(A) RNA polymerase activity"/>
    <property type="evidence" value="ECO:0007669"/>
    <property type="project" value="UniProtKB-UniRule"/>
</dbReference>
<organism evidence="7 8">
    <name type="scientific">Chlamydia poikilotherma</name>
    <dbReference type="NCBI Taxonomy" id="1967783"/>
    <lineage>
        <taxon>Bacteria</taxon>
        <taxon>Pseudomonadati</taxon>
        <taxon>Chlamydiota</taxon>
        <taxon>Chlamydiia</taxon>
        <taxon>Chlamydiales</taxon>
        <taxon>Chlamydiaceae</taxon>
        <taxon>Chlamydia/Chlamydophila group</taxon>
        <taxon>Chlamydia</taxon>
    </lineage>
</organism>
<dbReference type="InterPro" id="IPR010206">
    <property type="entry name" value="PolA_pol_I"/>
</dbReference>
<evidence type="ECO:0000313" key="7">
    <source>
        <dbReference type="EMBL" id="SYX09254.1"/>
    </source>
</evidence>
<dbReference type="NCBIfam" id="TIGR01942">
    <property type="entry name" value="pcnB"/>
    <property type="match status" value="1"/>
</dbReference>
<accession>A0A3B0QHU7</accession>
<reference evidence="8" key="1">
    <citation type="submission" date="2017-11" db="EMBL/GenBank/DDBJ databases">
        <authorList>
            <person name="Seth-Smith MB H."/>
        </authorList>
    </citation>
    <scope>NUCLEOTIDE SEQUENCE [LARGE SCALE GENOMIC DNA]</scope>
</reference>
<dbReference type="GO" id="GO:0005524">
    <property type="term" value="F:ATP binding"/>
    <property type="evidence" value="ECO:0007669"/>
    <property type="project" value="UniProtKB-UniRule"/>
</dbReference>
<dbReference type="SUPFAM" id="SSF81891">
    <property type="entry name" value="Poly A polymerase C-terminal region-like"/>
    <property type="match status" value="1"/>
</dbReference>
<comment type="similarity">
    <text evidence="3 4">Belongs to the tRNA nucleotidyltransferase/poly(A) polymerase family.</text>
</comment>
<dbReference type="PANTHER" id="PTHR43051">
    <property type="entry name" value="POLYNUCLEOTIDE ADENYLYLTRANSFERASE FAMILY PROTEIN"/>
    <property type="match status" value="1"/>
</dbReference>
<dbReference type="InterPro" id="IPR043519">
    <property type="entry name" value="NT_sf"/>
</dbReference>
<dbReference type="GO" id="GO:0043633">
    <property type="term" value="P:polyadenylation-dependent RNA catabolic process"/>
    <property type="evidence" value="ECO:0007669"/>
    <property type="project" value="InterPro"/>
</dbReference>
<dbReference type="KEGG" id="chla:C834K_0814"/>
<dbReference type="Gene3D" id="3.30.460.10">
    <property type="entry name" value="Beta Polymerase, domain 2"/>
    <property type="match status" value="1"/>
</dbReference>
<feature type="active site" evidence="3">
    <location>
        <position position="148"/>
    </location>
</feature>
<name>A0A3B0QHU7_9CHLA</name>
<feature type="domain" description="tRNA nucleotidyltransferase/poly(A) polymerase RNA and SrmB- binding" evidence="6">
    <location>
        <begin position="207"/>
        <end position="268"/>
    </location>
</feature>
<dbReference type="Proteomes" id="UP000258476">
    <property type="component" value="Chromosome"/>
</dbReference>
<dbReference type="AlphaFoldDB" id="A0A3B0QHU7"/>
<evidence type="ECO:0000259" key="5">
    <source>
        <dbReference type="Pfam" id="PF01743"/>
    </source>
</evidence>
<dbReference type="Pfam" id="PF12627">
    <property type="entry name" value="PolyA_pol_RNAbd"/>
    <property type="match status" value="1"/>
</dbReference>
<evidence type="ECO:0000256" key="1">
    <source>
        <dbReference type="ARBA" id="ARBA00022679"/>
    </source>
</evidence>
<feature type="active site" evidence="3">
    <location>
        <position position="77"/>
    </location>
</feature>
<dbReference type="SUPFAM" id="SSF81301">
    <property type="entry name" value="Nucleotidyltransferase"/>
    <property type="match status" value="1"/>
</dbReference>
<keyword evidence="3" id="KW-0067">ATP-binding</keyword>
<protein>
    <recommendedName>
        <fullName evidence="3">Poly(A) polymerase I</fullName>
        <shortName evidence="3">PAP I</shortName>
        <ecNumber evidence="3">2.7.7.19</ecNumber>
    </recommendedName>
</protein>
<feature type="domain" description="Poly A polymerase head" evidence="5">
    <location>
        <begin position="59"/>
        <end position="179"/>
    </location>
</feature>
<dbReference type="InterPro" id="IPR002646">
    <property type="entry name" value="PolA_pol_head_dom"/>
</dbReference>
<keyword evidence="3" id="KW-0804">Transcription</keyword>
<dbReference type="InterPro" id="IPR032828">
    <property type="entry name" value="PolyA_RNA-bd"/>
</dbReference>
<dbReference type="Pfam" id="PF01743">
    <property type="entry name" value="PolyA_pol"/>
    <property type="match status" value="1"/>
</dbReference>
<dbReference type="GO" id="GO:0006397">
    <property type="term" value="P:mRNA processing"/>
    <property type="evidence" value="ECO:0007669"/>
    <property type="project" value="UniProtKB-KW"/>
</dbReference>
<evidence type="ECO:0000313" key="8">
    <source>
        <dbReference type="Proteomes" id="UP000258476"/>
    </source>
</evidence>
<comment type="function">
    <text evidence="3">Adds poly(A) tail to the 3' end of many RNAs, which usually targets these RNAs for decay. Plays a significant role in the global control of gene expression, through influencing the rate of transcript degradation, and in the general RNA quality control.</text>
</comment>
<keyword evidence="3 4" id="KW-0694">RNA-binding</keyword>
<dbReference type="Gene3D" id="1.10.3090.10">
    <property type="entry name" value="cca-adding enzyme, domain 2"/>
    <property type="match status" value="1"/>
</dbReference>
<evidence type="ECO:0000256" key="4">
    <source>
        <dbReference type="RuleBase" id="RU003953"/>
    </source>
</evidence>
<proteinExistence type="inferred from homology"/>
<dbReference type="GO" id="GO:0003723">
    <property type="term" value="F:RNA binding"/>
    <property type="evidence" value="ECO:0007669"/>
    <property type="project" value="UniProtKB-UniRule"/>
</dbReference>
<keyword evidence="3" id="KW-0507">mRNA processing</keyword>
<keyword evidence="8" id="KW-1185">Reference proteome</keyword>
<dbReference type="EMBL" id="LS992154">
    <property type="protein sequence ID" value="SYX09254.1"/>
    <property type="molecule type" value="Genomic_DNA"/>
</dbReference>
<dbReference type="EC" id="2.7.7.19" evidence="3"/>
<dbReference type="CDD" id="cd05398">
    <property type="entry name" value="NT_ClassII-CCAase"/>
    <property type="match status" value="1"/>
</dbReference>
<evidence type="ECO:0000259" key="6">
    <source>
        <dbReference type="Pfam" id="PF12627"/>
    </source>
</evidence>
<comment type="catalytic activity">
    <reaction evidence="3">
        <text>RNA(n) + ATP = RNA(n)-3'-adenine ribonucleotide + diphosphate</text>
        <dbReference type="Rhea" id="RHEA:11332"/>
        <dbReference type="Rhea" id="RHEA-COMP:14527"/>
        <dbReference type="Rhea" id="RHEA-COMP:17347"/>
        <dbReference type="ChEBI" id="CHEBI:30616"/>
        <dbReference type="ChEBI" id="CHEBI:33019"/>
        <dbReference type="ChEBI" id="CHEBI:140395"/>
        <dbReference type="ChEBI" id="CHEBI:173115"/>
        <dbReference type="EC" id="2.7.7.19"/>
    </reaction>
</comment>
<dbReference type="OrthoDB" id="9805698at2"/>
<dbReference type="RefSeq" id="WP_117274542.1">
    <property type="nucleotide sequence ID" value="NZ_LS992154.1"/>
</dbReference>
<keyword evidence="2 3" id="KW-0547">Nucleotide-binding</keyword>
<dbReference type="HAMAP" id="MF_00957">
    <property type="entry name" value="PolyA_pol"/>
    <property type="match status" value="1"/>
</dbReference>
<dbReference type="PANTHER" id="PTHR43051:SF1">
    <property type="entry name" value="POLYNUCLEOTIDE ADENYLYLTRANSFERASE FAMILY PROTEIN"/>
    <property type="match status" value="1"/>
</dbReference>
<sequence length="428" mass="49588">MVCDNKTLLRRGLELFRKISKSAPAPIIYSAADHNIKLKDFSPHALSVVKTLRKAGHKAYIVGGCIRDLLLNTTPKDFDISTSAKPEEIKAVFKNCILVGKRFRLAHIRFSNQIIEVSTFRSGSADEDCLITKDNLWGTAEEDVLRRDFTINGLFYDPTEETIIDYTGGVSDLQNRYLRTIGDPYVRFKQDPVRMLRLLKILARASFTVDPKTLEALQECRYELIKSSQARVFEELIKMLGSGVSSEFFKLTVKYQILEILFPYMDKAFHLNKILEEQTFACLDVLDENVLSKKYNYDRHQLMAVFLFPIVNFNVRYKHRQHPSLSLTAVFDYVKNFLGKFFADSFTSCSKKNFILTALVLQMQYRLTPLVPTKKILFFNRKFLNHIRFSEALSLLEIRSLVYPKLDKILAAWIRHYQALQYKKELPS</sequence>